<dbReference type="Pfam" id="PF07983">
    <property type="entry name" value="X8"/>
    <property type="match status" value="1"/>
</dbReference>
<dbReference type="Gramene" id="CDP18693">
    <property type="protein sequence ID" value="CDP18693"/>
    <property type="gene ID" value="GSCOC_T00004606001"/>
</dbReference>
<dbReference type="OrthoDB" id="408788at2759"/>
<evidence type="ECO:0000256" key="9">
    <source>
        <dbReference type="SAM" id="SignalP"/>
    </source>
</evidence>
<dbReference type="PANTHER" id="PTHR32227">
    <property type="entry name" value="GLUCAN ENDO-1,3-BETA-GLUCOSIDASE BG1-RELATED-RELATED"/>
    <property type="match status" value="1"/>
</dbReference>
<evidence type="ECO:0000256" key="5">
    <source>
        <dbReference type="ARBA" id="ARBA00023295"/>
    </source>
</evidence>
<dbReference type="FunFam" id="3.20.20.80:FF:000008">
    <property type="entry name" value="Glucan endo-1,3-beta-glucosidase 5"/>
    <property type="match status" value="1"/>
</dbReference>
<sequence>MSRGWQTFSALLLFIGIFNNACVEGLGVNWGTVSSHKLAPETVIQLLKDNGIQKVKLFDADPTILMALAGSGLEVMIAATNLELADLGDPTKAKDWVHKNVIPYNVNSKDGVNITIVAVGNEPFLQAYGDKFTGVTAPALKNIQDALNEAGVGKTTKASIPFNGDVYMSPLYNPVPSAGIFRPDIADKIRDILKILSANNAPFIVNIYPFLSLYFAKDFPLEYAFFDGATPLVDGKIQYTNVLDANMDTLVSALKVEGYSDMPIIVGEIGWPTDGDTNANVTLAQRFLQGLIKHLASNKGSPLRPGYLETYLFGLFDEDKKSTLPGNFERSWGIFKYDGQPKFPLDLSGKGENKTLVAAKDVQYLPKKWCVLKGDAPTDANLADNMNYACNNGGDCTPIQDGSSCNFLDAKQKASYVFNSYFQIQNQSNTSCDFKGLATVTTQDPSVPNCNFTIQIAPSTSTSPAHGAHSSSHEQGKSAASTSLPGTLATILAFATMLAQLRL</sequence>
<dbReference type="EMBL" id="HG739354">
    <property type="protein sequence ID" value="CDP18693.1"/>
    <property type="molecule type" value="Genomic_DNA"/>
</dbReference>
<dbReference type="PhylomeDB" id="A0A068VGA9"/>
<evidence type="ECO:0000256" key="7">
    <source>
        <dbReference type="RuleBase" id="RU004336"/>
    </source>
</evidence>
<evidence type="ECO:0000259" key="10">
    <source>
        <dbReference type="SMART" id="SM00768"/>
    </source>
</evidence>
<protein>
    <submittedName>
        <fullName evidence="11">DH200=94 genomic scaffold, scaffold_270</fullName>
    </submittedName>
</protein>
<evidence type="ECO:0000256" key="6">
    <source>
        <dbReference type="RuleBase" id="RU004335"/>
    </source>
</evidence>
<dbReference type="PROSITE" id="PS00587">
    <property type="entry name" value="GLYCOSYL_HYDROL_F17"/>
    <property type="match status" value="1"/>
</dbReference>
<evidence type="ECO:0000313" key="12">
    <source>
        <dbReference type="Proteomes" id="UP000295252"/>
    </source>
</evidence>
<dbReference type="AlphaFoldDB" id="A0A068VGA9"/>
<feature type="signal peptide" evidence="9">
    <location>
        <begin position="1"/>
        <end position="25"/>
    </location>
</feature>
<evidence type="ECO:0000256" key="8">
    <source>
        <dbReference type="SAM" id="MobiDB-lite"/>
    </source>
</evidence>
<evidence type="ECO:0000256" key="3">
    <source>
        <dbReference type="ARBA" id="ARBA00022801"/>
    </source>
</evidence>
<dbReference type="InterPro" id="IPR044965">
    <property type="entry name" value="Glyco_hydro_17_plant"/>
</dbReference>
<dbReference type="STRING" id="49390.A0A068VGA9"/>
<keyword evidence="12" id="KW-1185">Reference proteome</keyword>
<feature type="chain" id="PRO_5001655906" evidence="9">
    <location>
        <begin position="26"/>
        <end position="503"/>
    </location>
</feature>
<keyword evidence="4" id="KW-1015">Disulfide bond</keyword>
<organism evidence="11 12">
    <name type="scientific">Coffea canephora</name>
    <name type="common">Robusta coffee</name>
    <dbReference type="NCBI Taxonomy" id="49390"/>
    <lineage>
        <taxon>Eukaryota</taxon>
        <taxon>Viridiplantae</taxon>
        <taxon>Streptophyta</taxon>
        <taxon>Embryophyta</taxon>
        <taxon>Tracheophyta</taxon>
        <taxon>Spermatophyta</taxon>
        <taxon>Magnoliopsida</taxon>
        <taxon>eudicotyledons</taxon>
        <taxon>Gunneridae</taxon>
        <taxon>Pentapetalae</taxon>
        <taxon>asterids</taxon>
        <taxon>lamiids</taxon>
        <taxon>Gentianales</taxon>
        <taxon>Rubiaceae</taxon>
        <taxon>Ixoroideae</taxon>
        <taxon>Gardenieae complex</taxon>
        <taxon>Bertiereae - Coffeeae clade</taxon>
        <taxon>Coffeeae</taxon>
        <taxon>Coffea</taxon>
    </lineage>
</organism>
<dbReference type="InterPro" id="IPR000490">
    <property type="entry name" value="Glyco_hydro_17"/>
</dbReference>
<accession>A0A068VGA9</accession>
<evidence type="ECO:0000313" key="11">
    <source>
        <dbReference type="EMBL" id="CDP18693.1"/>
    </source>
</evidence>
<evidence type="ECO:0000256" key="1">
    <source>
        <dbReference type="ARBA" id="ARBA00008773"/>
    </source>
</evidence>
<name>A0A068VGA9_COFCA</name>
<dbReference type="Pfam" id="PF00332">
    <property type="entry name" value="Glyco_hydro_17"/>
    <property type="match status" value="1"/>
</dbReference>
<feature type="domain" description="X8" evidence="10">
    <location>
        <begin position="368"/>
        <end position="452"/>
    </location>
</feature>
<keyword evidence="2 9" id="KW-0732">Signal</keyword>
<keyword evidence="3 7" id="KW-0378">Hydrolase</keyword>
<evidence type="ECO:0000256" key="4">
    <source>
        <dbReference type="ARBA" id="ARBA00023157"/>
    </source>
</evidence>
<dbReference type="InParanoid" id="A0A068VGA9"/>
<feature type="region of interest" description="Disordered" evidence="8">
    <location>
        <begin position="461"/>
        <end position="481"/>
    </location>
</feature>
<dbReference type="InterPro" id="IPR012946">
    <property type="entry name" value="X8"/>
</dbReference>
<dbReference type="Gene3D" id="1.20.58.1040">
    <property type="match status" value="1"/>
</dbReference>
<dbReference type="GO" id="GO:0005975">
    <property type="term" value="P:carbohydrate metabolic process"/>
    <property type="evidence" value="ECO:0007669"/>
    <property type="project" value="InterPro"/>
</dbReference>
<reference evidence="12" key="1">
    <citation type="journal article" date="2014" name="Science">
        <title>The coffee genome provides insight into the convergent evolution of caffeine biosynthesis.</title>
        <authorList>
            <person name="Denoeud F."/>
            <person name="Carretero-Paulet L."/>
            <person name="Dereeper A."/>
            <person name="Droc G."/>
            <person name="Guyot R."/>
            <person name="Pietrella M."/>
            <person name="Zheng C."/>
            <person name="Alberti A."/>
            <person name="Anthony F."/>
            <person name="Aprea G."/>
            <person name="Aury J.M."/>
            <person name="Bento P."/>
            <person name="Bernard M."/>
            <person name="Bocs S."/>
            <person name="Campa C."/>
            <person name="Cenci A."/>
            <person name="Combes M.C."/>
            <person name="Crouzillat D."/>
            <person name="Da Silva C."/>
            <person name="Daddiego L."/>
            <person name="De Bellis F."/>
            <person name="Dussert S."/>
            <person name="Garsmeur O."/>
            <person name="Gayraud T."/>
            <person name="Guignon V."/>
            <person name="Jahn K."/>
            <person name="Jamilloux V."/>
            <person name="Joet T."/>
            <person name="Labadie K."/>
            <person name="Lan T."/>
            <person name="Leclercq J."/>
            <person name="Lepelley M."/>
            <person name="Leroy T."/>
            <person name="Li L.T."/>
            <person name="Librado P."/>
            <person name="Lopez L."/>
            <person name="Munoz A."/>
            <person name="Noel B."/>
            <person name="Pallavicini A."/>
            <person name="Perrotta G."/>
            <person name="Poncet V."/>
            <person name="Pot D."/>
            <person name="Priyono X."/>
            <person name="Rigoreau M."/>
            <person name="Rouard M."/>
            <person name="Rozas J."/>
            <person name="Tranchant-Dubreuil C."/>
            <person name="VanBuren R."/>
            <person name="Zhang Q."/>
            <person name="Andrade A.C."/>
            <person name="Argout X."/>
            <person name="Bertrand B."/>
            <person name="de Kochko A."/>
            <person name="Graziosi G."/>
            <person name="Henry R.J."/>
            <person name="Jayarama X."/>
            <person name="Ming R."/>
            <person name="Nagai C."/>
            <person name="Rounsley S."/>
            <person name="Sankoff D."/>
            <person name="Giuliano G."/>
            <person name="Albert V.A."/>
            <person name="Wincker P."/>
            <person name="Lashermes P."/>
        </authorList>
    </citation>
    <scope>NUCLEOTIDE SEQUENCE [LARGE SCALE GENOMIC DNA]</scope>
    <source>
        <strain evidence="12">cv. DH200-94</strain>
    </source>
</reference>
<proteinExistence type="inferred from homology"/>
<dbReference type="Gene3D" id="3.20.20.80">
    <property type="entry name" value="Glycosidases"/>
    <property type="match status" value="1"/>
</dbReference>
<comment type="similarity">
    <text evidence="1 6">Belongs to the glycosyl hydrolase 17 family.</text>
</comment>
<evidence type="ECO:0000256" key="2">
    <source>
        <dbReference type="ARBA" id="ARBA00022729"/>
    </source>
</evidence>
<dbReference type="Proteomes" id="UP000295252">
    <property type="component" value="Unassembled WGS sequence"/>
</dbReference>
<dbReference type="SUPFAM" id="SSF51445">
    <property type="entry name" value="(Trans)glycosidases"/>
    <property type="match status" value="1"/>
</dbReference>
<dbReference type="SMART" id="SM00768">
    <property type="entry name" value="X8"/>
    <property type="match status" value="1"/>
</dbReference>
<dbReference type="GO" id="GO:0004553">
    <property type="term" value="F:hydrolase activity, hydrolyzing O-glycosyl compounds"/>
    <property type="evidence" value="ECO:0007669"/>
    <property type="project" value="InterPro"/>
</dbReference>
<gene>
    <name evidence="11" type="ORF">GSCOC_T00004606001</name>
</gene>
<keyword evidence="5 7" id="KW-0326">Glycosidase</keyword>
<dbReference type="InterPro" id="IPR017853">
    <property type="entry name" value="GH"/>
</dbReference>
<dbReference type="OMA" id="NNACVEG"/>